<dbReference type="Proteomes" id="UP001059950">
    <property type="component" value="Chromosome"/>
</dbReference>
<dbReference type="InterPro" id="IPR008554">
    <property type="entry name" value="Glutaredoxin-like"/>
</dbReference>
<dbReference type="EMBL" id="CP073344">
    <property type="protein sequence ID" value="UTW01710.1"/>
    <property type="molecule type" value="Genomic_DNA"/>
</dbReference>
<name>A0ABY5GP10_9GAMM</name>
<sequence>MRQFLLMSSVGCHLCDDAAEVLINTLDPQQHLLDEVDIAYDDALMEKYAVLIPVLVEESSGAELRWPFDHEEVRGFIARLPPSSD</sequence>
<organism evidence="1 2">
    <name type="scientific">Amphritea atlantica</name>
    <dbReference type="NCBI Taxonomy" id="355243"/>
    <lineage>
        <taxon>Bacteria</taxon>
        <taxon>Pseudomonadati</taxon>
        <taxon>Pseudomonadota</taxon>
        <taxon>Gammaproteobacteria</taxon>
        <taxon>Oceanospirillales</taxon>
        <taxon>Oceanospirillaceae</taxon>
        <taxon>Amphritea</taxon>
    </lineage>
</organism>
<protein>
    <submittedName>
        <fullName evidence="1">Glutaredoxin family protein</fullName>
    </submittedName>
</protein>
<keyword evidence="2" id="KW-1185">Reference proteome</keyword>
<proteinExistence type="predicted"/>
<dbReference type="Gene3D" id="3.40.30.10">
    <property type="entry name" value="Glutaredoxin"/>
    <property type="match status" value="1"/>
</dbReference>
<dbReference type="SUPFAM" id="SSF52833">
    <property type="entry name" value="Thioredoxin-like"/>
    <property type="match status" value="1"/>
</dbReference>
<accession>A0ABY5GP10</accession>
<dbReference type="InterPro" id="IPR036249">
    <property type="entry name" value="Thioredoxin-like_sf"/>
</dbReference>
<dbReference type="Pfam" id="PF05768">
    <property type="entry name" value="Glrx-like"/>
    <property type="match status" value="1"/>
</dbReference>
<gene>
    <name evidence="1" type="ORF">KDX31_09985</name>
</gene>
<evidence type="ECO:0000313" key="1">
    <source>
        <dbReference type="EMBL" id="UTW01710.1"/>
    </source>
</evidence>
<reference evidence="1" key="1">
    <citation type="submission" date="2021-04" db="EMBL/GenBank/DDBJ databases">
        <title>Oceanospirillales bacteria with DddD are important DMSP degraders in coastal seawater.</title>
        <authorList>
            <person name="Liu J."/>
        </authorList>
    </citation>
    <scope>NUCLEOTIDE SEQUENCE</scope>
    <source>
        <strain evidence="1">GY6</strain>
    </source>
</reference>
<evidence type="ECO:0000313" key="2">
    <source>
        <dbReference type="Proteomes" id="UP001059950"/>
    </source>
</evidence>